<keyword evidence="10 11" id="KW-0961">Cell wall biogenesis/degradation</keyword>
<dbReference type="SUPFAM" id="SSF53623">
    <property type="entry name" value="MurD-like peptide ligases, catalytic domain"/>
    <property type="match status" value="1"/>
</dbReference>
<comment type="cofactor">
    <cofactor evidence="11">
        <name>Mg(2+)</name>
        <dbReference type="ChEBI" id="CHEBI:18420"/>
    </cofactor>
</comment>
<evidence type="ECO:0000256" key="5">
    <source>
        <dbReference type="ARBA" id="ARBA00022741"/>
    </source>
</evidence>
<name>A0A7V5UFM5_CALAY</name>
<evidence type="ECO:0000256" key="4">
    <source>
        <dbReference type="ARBA" id="ARBA00022618"/>
    </source>
</evidence>
<evidence type="ECO:0000256" key="12">
    <source>
        <dbReference type="RuleBase" id="RU004135"/>
    </source>
</evidence>
<evidence type="ECO:0000256" key="6">
    <source>
        <dbReference type="ARBA" id="ARBA00022840"/>
    </source>
</evidence>
<keyword evidence="3 11" id="KW-0436">Ligase</keyword>
<feature type="binding site" evidence="11">
    <location>
        <position position="458"/>
    </location>
    <ligand>
        <name>meso-2,6-diaminopimelate</name>
        <dbReference type="ChEBI" id="CHEBI:57791"/>
    </ligand>
</feature>
<dbReference type="Gene3D" id="3.40.1390.10">
    <property type="entry name" value="MurE/MurF, N-terminal domain"/>
    <property type="match status" value="1"/>
</dbReference>
<feature type="binding site" evidence="11">
    <location>
        <position position="183"/>
    </location>
    <ligand>
        <name>UDP-N-acetyl-alpha-D-muramoyl-L-alanyl-D-glutamate</name>
        <dbReference type="ChEBI" id="CHEBI:83900"/>
    </ligand>
</feature>
<feature type="modified residue" description="N6-carboxylysine" evidence="11">
    <location>
        <position position="223"/>
    </location>
</feature>
<feature type="binding site" evidence="11">
    <location>
        <position position="155"/>
    </location>
    <ligand>
        <name>UDP-N-acetyl-alpha-D-muramoyl-L-alanyl-D-glutamate</name>
        <dbReference type="ChEBI" id="CHEBI:83900"/>
    </ligand>
</feature>
<keyword evidence="6 11" id="KW-0067">ATP-binding</keyword>
<dbReference type="PANTHER" id="PTHR23135">
    <property type="entry name" value="MUR LIGASE FAMILY MEMBER"/>
    <property type="match status" value="1"/>
</dbReference>
<feature type="domain" description="Mur ligase C-terminal" evidence="14">
    <location>
        <begin position="334"/>
        <end position="460"/>
    </location>
</feature>
<keyword evidence="5 11" id="KW-0547">Nucleotide-binding</keyword>
<gene>
    <name evidence="11" type="primary">murE</name>
    <name evidence="16" type="ORF">ENJ89_09645</name>
</gene>
<feature type="domain" description="Mur ligase N-terminal catalytic" evidence="13">
    <location>
        <begin position="28"/>
        <end position="100"/>
    </location>
</feature>
<dbReference type="SUPFAM" id="SSF53244">
    <property type="entry name" value="MurD-like peptide ligases, peptide-binding domain"/>
    <property type="match status" value="1"/>
</dbReference>
<comment type="catalytic activity">
    <reaction evidence="11">
        <text>UDP-N-acetyl-alpha-D-muramoyl-L-alanyl-D-glutamate + meso-2,6-diaminopimelate + ATP = UDP-N-acetyl-alpha-D-muramoyl-L-alanyl-gamma-D-glutamyl-meso-2,6-diaminopimelate + ADP + phosphate + H(+)</text>
        <dbReference type="Rhea" id="RHEA:23676"/>
        <dbReference type="ChEBI" id="CHEBI:15378"/>
        <dbReference type="ChEBI" id="CHEBI:30616"/>
        <dbReference type="ChEBI" id="CHEBI:43474"/>
        <dbReference type="ChEBI" id="CHEBI:57791"/>
        <dbReference type="ChEBI" id="CHEBI:83900"/>
        <dbReference type="ChEBI" id="CHEBI:83905"/>
        <dbReference type="ChEBI" id="CHEBI:456216"/>
        <dbReference type="EC" id="6.3.2.13"/>
    </reaction>
</comment>
<keyword evidence="2 11" id="KW-0963">Cytoplasm</keyword>
<evidence type="ECO:0000313" key="16">
    <source>
        <dbReference type="EMBL" id="HHJ53444.1"/>
    </source>
</evidence>
<dbReference type="Proteomes" id="UP000886124">
    <property type="component" value="Unassembled WGS sequence"/>
</dbReference>
<feature type="binding site" evidence="11">
    <location>
        <begin position="407"/>
        <end position="410"/>
    </location>
    <ligand>
        <name>meso-2,6-diaminopimelate</name>
        <dbReference type="ChEBI" id="CHEBI:57791"/>
    </ligand>
</feature>
<comment type="pathway">
    <text evidence="11 12">Cell wall biogenesis; peptidoglycan biosynthesis.</text>
</comment>
<dbReference type="GO" id="GO:0005737">
    <property type="term" value="C:cytoplasm"/>
    <property type="evidence" value="ECO:0007669"/>
    <property type="project" value="UniProtKB-SubCell"/>
</dbReference>
<feature type="binding site" evidence="11">
    <location>
        <begin position="114"/>
        <end position="120"/>
    </location>
    <ligand>
        <name>ATP</name>
        <dbReference type="ChEBI" id="CHEBI:30616"/>
    </ligand>
</feature>
<dbReference type="Gene3D" id="3.40.1190.10">
    <property type="entry name" value="Mur-like, catalytic domain"/>
    <property type="match status" value="1"/>
</dbReference>
<dbReference type="GO" id="GO:0008360">
    <property type="term" value="P:regulation of cell shape"/>
    <property type="evidence" value="ECO:0007669"/>
    <property type="project" value="UniProtKB-KW"/>
</dbReference>
<evidence type="ECO:0000256" key="8">
    <source>
        <dbReference type="ARBA" id="ARBA00022984"/>
    </source>
</evidence>
<accession>A0A7V5UFM5</accession>
<comment type="subcellular location">
    <subcellularLocation>
        <location evidence="11 12">Cytoplasm</location>
    </subcellularLocation>
</comment>
<dbReference type="PANTHER" id="PTHR23135:SF4">
    <property type="entry name" value="UDP-N-ACETYLMURAMOYL-L-ALANYL-D-GLUTAMATE--2,6-DIAMINOPIMELATE LIGASE MURE HOMOLOG, CHLOROPLASTIC"/>
    <property type="match status" value="1"/>
</dbReference>
<dbReference type="GO" id="GO:0071555">
    <property type="term" value="P:cell wall organization"/>
    <property type="evidence" value="ECO:0007669"/>
    <property type="project" value="UniProtKB-KW"/>
</dbReference>
<protein>
    <recommendedName>
        <fullName evidence="11">UDP-N-acetylmuramoyl-L-alanyl-D-glutamate--2,6-diaminopimelate ligase</fullName>
        <ecNumber evidence="11">6.3.2.13</ecNumber>
    </recommendedName>
    <alternativeName>
        <fullName evidence="11">Meso-A2pm-adding enzyme</fullName>
    </alternativeName>
    <alternativeName>
        <fullName evidence="11">Meso-diaminopimelate-adding enzyme</fullName>
    </alternativeName>
    <alternativeName>
        <fullName evidence="11">UDP-MurNAc-L-Ala-D-Glu:meso-diaminopimelate ligase</fullName>
    </alternativeName>
    <alternativeName>
        <fullName evidence="11">UDP-MurNAc-tripeptide synthetase</fullName>
    </alternativeName>
    <alternativeName>
        <fullName evidence="11">UDP-N-acetylmuramyl-tripeptide synthetase</fullName>
    </alternativeName>
</protein>
<evidence type="ECO:0000256" key="2">
    <source>
        <dbReference type="ARBA" id="ARBA00022490"/>
    </source>
</evidence>
<evidence type="ECO:0000256" key="9">
    <source>
        <dbReference type="ARBA" id="ARBA00023306"/>
    </source>
</evidence>
<dbReference type="GO" id="GO:0008765">
    <property type="term" value="F:UDP-N-acetylmuramoylalanyl-D-glutamate-2,6-diaminopimelate ligase activity"/>
    <property type="evidence" value="ECO:0007669"/>
    <property type="project" value="UniProtKB-UniRule"/>
</dbReference>
<feature type="binding site" evidence="11">
    <location>
        <position position="462"/>
    </location>
    <ligand>
        <name>meso-2,6-diaminopimelate</name>
        <dbReference type="ChEBI" id="CHEBI:57791"/>
    </ligand>
</feature>
<dbReference type="NCBIfam" id="NF001126">
    <property type="entry name" value="PRK00139.1-4"/>
    <property type="match status" value="1"/>
</dbReference>
<dbReference type="NCBIfam" id="NF001124">
    <property type="entry name" value="PRK00139.1-2"/>
    <property type="match status" value="1"/>
</dbReference>
<dbReference type="SUPFAM" id="SSF63418">
    <property type="entry name" value="MurE/MurF N-terminal domain"/>
    <property type="match status" value="1"/>
</dbReference>
<evidence type="ECO:0000256" key="10">
    <source>
        <dbReference type="ARBA" id="ARBA00023316"/>
    </source>
</evidence>
<dbReference type="InterPro" id="IPR036615">
    <property type="entry name" value="Mur_ligase_C_dom_sf"/>
</dbReference>
<keyword evidence="8 11" id="KW-0573">Peptidoglycan synthesis</keyword>
<dbReference type="InterPro" id="IPR018109">
    <property type="entry name" value="Folylpolyglutamate_synth_CS"/>
</dbReference>
<dbReference type="Pfam" id="PF08245">
    <property type="entry name" value="Mur_ligase_M"/>
    <property type="match status" value="1"/>
</dbReference>
<dbReference type="InterPro" id="IPR036565">
    <property type="entry name" value="Mur-like_cat_sf"/>
</dbReference>
<evidence type="ECO:0000259" key="15">
    <source>
        <dbReference type="Pfam" id="PF08245"/>
    </source>
</evidence>
<evidence type="ECO:0000256" key="1">
    <source>
        <dbReference type="ARBA" id="ARBA00005898"/>
    </source>
</evidence>
<keyword evidence="11" id="KW-0460">Magnesium</keyword>
<feature type="domain" description="Mur ligase central" evidence="15">
    <location>
        <begin position="112"/>
        <end position="312"/>
    </location>
</feature>
<dbReference type="GO" id="GO:0051301">
    <property type="term" value="P:cell division"/>
    <property type="evidence" value="ECO:0007669"/>
    <property type="project" value="UniProtKB-KW"/>
</dbReference>
<dbReference type="AlphaFoldDB" id="A0A7V5UFM5"/>
<feature type="short sequence motif" description="Meso-diaminopimelate recognition motif" evidence="11">
    <location>
        <begin position="407"/>
        <end position="410"/>
    </location>
</feature>
<dbReference type="InterPro" id="IPR035911">
    <property type="entry name" value="MurE/MurF_N"/>
</dbReference>
<dbReference type="PROSITE" id="PS01011">
    <property type="entry name" value="FOLYLPOLYGLU_SYNT_1"/>
    <property type="match status" value="1"/>
</dbReference>
<comment type="PTM">
    <text evidence="11">Carboxylation is probably crucial for Mg(2+) binding and, consequently, for the gamma-phosphate positioning of ATP.</text>
</comment>
<feature type="binding site" evidence="11">
    <location>
        <position position="35"/>
    </location>
    <ligand>
        <name>UDP-N-acetyl-alpha-D-muramoyl-L-alanyl-D-glutamate</name>
        <dbReference type="ChEBI" id="CHEBI:83900"/>
    </ligand>
</feature>
<evidence type="ECO:0000256" key="11">
    <source>
        <dbReference type="HAMAP-Rule" id="MF_00208"/>
    </source>
</evidence>
<dbReference type="GO" id="GO:0000287">
    <property type="term" value="F:magnesium ion binding"/>
    <property type="evidence" value="ECO:0007669"/>
    <property type="project" value="UniProtKB-UniRule"/>
</dbReference>
<feature type="binding site" evidence="11">
    <location>
        <position position="383"/>
    </location>
    <ligand>
        <name>meso-2,6-diaminopimelate</name>
        <dbReference type="ChEBI" id="CHEBI:57791"/>
    </ligand>
</feature>
<dbReference type="GO" id="GO:0005524">
    <property type="term" value="F:ATP binding"/>
    <property type="evidence" value="ECO:0007669"/>
    <property type="project" value="UniProtKB-UniRule"/>
</dbReference>
<feature type="binding site" evidence="11">
    <location>
        <begin position="156"/>
        <end position="157"/>
    </location>
    <ligand>
        <name>UDP-N-acetyl-alpha-D-muramoyl-L-alanyl-D-glutamate</name>
        <dbReference type="ChEBI" id="CHEBI:83900"/>
    </ligand>
</feature>
<feature type="binding site" evidence="11">
    <location>
        <position position="191"/>
    </location>
    <ligand>
        <name>UDP-N-acetyl-alpha-D-muramoyl-L-alanyl-D-glutamate</name>
        <dbReference type="ChEBI" id="CHEBI:83900"/>
    </ligand>
</feature>
<dbReference type="InterPro" id="IPR005761">
    <property type="entry name" value="UDP-N-AcMur-Glu-dNH2Pim_ligase"/>
</dbReference>
<dbReference type="Gene3D" id="3.90.190.20">
    <property type="entry name" value="Mur ligase, C-terminal domain"/>
    <property type="match status" value="1"/>
</dbReference>
<evidence type="ECO:0000256" key="7">
    <source>
        <dbReference type="ARBA" id="ARBA00022960"/>
    </source>
</evidence>
<dbReference type="GO" id="GO:0004326">
    <property type="term" value="F:tetrahydrofolylpolyglutamate synthase activity"/>
    <property type="evidence" value="ECO:0007669"/>
    <property type="project" value="InterPro"/>
</dbReference>
<dbReference type="Pfam" id="PF02875">
    <property type="entry name" value="Mur_ligase_C"/>
    <property type="match status" value="1"/>
</dbReference>
<evidence type="ECO:0000259" key="14">
    <source>
        <dbReference type="Pfam" id="PF02875"/>
    </source>
</evidence>
<dbReference type="InterPro" id="IPR000713">
    <property type="entry name" value="Mur_ligase_N"/>
</dbReference>
<dbReference type="UniPathway" id="UPA00219"/>
<reference evidence="16" key="1">
    <citation type="journal article" date="2020" name="mSystems">
        <title>Genome- and Community-Level Interaction Insights into Carbon Utilization and Element Cycling Functions of Hydrothermarchaeota in Hydrothermal Sediment.</title>
        <authorList>
            <person name="Zhou Z."/>
            <person name="Liu Y."/>
            <person name="Xu W."/>
            <person name="Pan J."/>
            <person name="Luo Z.H."/>
            <person name="Li M."/>
        </authorList>
    </citation>
    <scope>NUCLEOTIDE SEQUENCE [LARGE SCALE GENOMIC DNA]</scope>
    <source>
        <strain evidence="16">HyVt-527</strain>
    </source>
</reference>
<dbReference type="InterPro" id="IPR013221">
    <property type="entry name" value="Mur_ligase_cen"/>
</dbReference>
<organism evidence="16">
    <name type="scientific">Caldithrix abyssi</name>
    <dbReference type="NCBI Taxonomy" id="187145"/>
    <lineage>
        <taxon>Bacteria</taxon>
        <taxon>Pseudomonadati</taxon>
        <taxon>Calditrichota</taxon>
        <taxon>Calditrichia</taxon>
        <taxon>Calditrichales</taxon>
        <taxon>Calditrichaceae</taxon>
        <taxon>Caldithrix</taxon>
    </lineage>
</organism>
<comment type="function">
    <text evidence="11">Catalyzes the addition of meso-diaminopimelic acid to the nucleotide precursor UDP-N-acetylmuramoyl-L-alanyl-D-glutamate (UMAG) in the biosynthesis of bacterial cell-wall peptidoglycan.</text>
</comment>
<evidence type="ECO:0000256" key="3">
    <source>
        <dbReference type="ARBA" id="ARBA00022598"/>
    </source>
</evidence>
<dbReference type="NCBIfam" id="TIGR01085">
    <property type="entry name" value="murE"/>
    <property type="match status" value="1"/>
</dbReference>
<dbReference type="EMBL" id="DROD01000611">
    <property type="protein sequence ID" value="HHJ53444.1"/>
    <property type="molecule type" value="Genomic_DNA"/>
</dbReference>
<keyword evidence="9 11" id="KW-0131">Cell cycle</keyword>
<dbReference type="HAMAP" id="MF_00208">
    <property type="entry name" value="MurE"/>
    <property type="match status" value="1"/>
</dbReference>
<keyword evidence="4 11" id="KW-0132">Cell division</keyword>
<dbReference type="GO" id="GO:0009252">
    <property type="term" value="P:peptidoglycan biosynthetic process"/>
    <property type="evidence" value="ECO:0007669"/>
    <property type="project" value="UniProtKB-UniRule"/>
</dbReference>
<proteinExistence type="inferred from homology"/>
<evidence type="ECO:0000259" key="13">
    <source>
        <dbReference type="Pfam" id="PF01225"/>
    </source>
</evidence>
<dbReference type="InterPro" id="IPR004101">
    <property type="entry name" value="Mur_ligase_C"/>
</dbReference>
<keyword evidence="7 11" id="KW-0133">Cell shape</keyword>
<dbReference type="Pfam" id="PF01225">
    <property type="entry name" value="Mur_ligase"/>
    <property type="match status" value="1"/>
</dbReference>
<dbReference type="EC" id="6.3.2.13" evidence="11"/>
<comment type="caution">
    <text evidence="11">Lacks conserved residue(s) required for the propagation of feature annotation.</text>
</comment>
<comment type="caution">
    <text evidence="16">The sequence shown here is derived from an EMBL/GenBank/DDBJ whole genome shotgun (WGS) entry which is preliminary data.</text>
</comment>
<sequence length="486" mass="52956">MTERKKDITHLFDGVTARWPKGAKKLTVTGIEYDSRKVKAGTLFVAVPGFKADGHDFVDMARQKGAVAAVVERKLAGVDLPQIVVPDARTTLAKLAYNFYLPEIARIKLVGITGTNGKTTSALLMQSVIEAGGQRCGLIGTIAYEFGGKQVPAWNTTPEAPDICRMLFEMSQKDYAYCVLEVSSHGLALKRVEGLSFAAGLFTNLSRDHLDFHRSEEEYFNAKAHLFDLLAKDGRAAVNIDDPYGQKLADRLGESAVTFGLSSRARVTATRWETRIDGVELEITTGRETWTVASALTGFFNIYNILGVAATAAALGLPGSAVQKGIAAVKTVPGRLEMIPLNNGARVFIDYAHTPDALQKALQTLRGVAEGRLIVLFGAGGDRDRGKRPLMGKVAVELADEVFVTSDNPRSEDPDAIIADIVNGLNEHTNWRKITDRRQAIHQAVRSLQSGDVLLIAGKGHETYQEINGVKHPFDERQMVREAIND</sequence>
<comment type="similarity">
    <text evidence="1 11">Belongs to the MurCDEF family. MurE subfamily.</text>
</comment>